<dbReference type="AlphaFoldDB" id="A0A926F9L1"/>
<comment type="similarity">
    <text evidence="1">Belongs to the glycosyltransferase group 1 family. Glycosyltransferase 4 subfamily.</text>
</comment>
<reference evidence="5" key="1">
    <citation type="submission" date="2020-08" db="EMBL/GenBank/DDBJ databases">
        <title>Genome public.</title>
        <authorList>
            <person name="Liu C."/>
            <person name="Sun Q."/>
        </authorList>
    </citation>
    <scope>NUCLEOTIDE SEQUENCE</scope>
    <source>
        <strain evidence="5">N12</strain>
    </source>
</reference>
<dbReference type="PANTHER" id="PTHR12526">
    <property type="entry name" value="GLYCOSYLTRANSFERASE"/>
    <property type="match status" value="1"/>
</dbReference>
<accession>A0A926F9L1</accession>
<organism evidence="5 6">
    <name type="scientific">Jilunia laotingensis</name>
    <dbReference type="NCBI Taxonomy" id="2763675"/>
    <lineage>
        <taxon>Bacteria</taxon>
        <taxon>Pseudomonadati</taxon>
        <taxon>Bacteroidota</taxon>
        <taxon>Bacteroidia</taxon>
        <taxon>Bacteroidales</taxon>
        <taxon>Bacteroidaceae</taxon>
        <taxon>Jilunia</taxon>
    </lineage>
</organism>
<proteinExistence type="inferred from homology"/>
<keyword evidence="6" id="KW-1185">Reference proteome</keyword>
<feature type="domain" description="Glycosyl transferase family 1" evidence="4">
    <location>
        <begin position="173"/>
        <end position="328"/>
    </location>
</feature>
<evidence type="ECO:0000313" key="6">
    <source>
        <dbReference type="Proteomes" id="UP000651085"/>
    </source>
</evidence>
<dbReference type="GO" id="GO:0016757">
    <property type="term" value="F:glycosyltransferase activity"/>
    <property type="evidence" value="ECO:0007669"/>
    <property type="project" value="UniProtKB-KW"/>
</dbReference>
<evidence type="ECO:0000256" key="1">
    <source>
        <dbReference type="ARBA" id="ARBA00009481"/>
    </source>
</evidence>
<evidence type="ECO:0000256" key="3">
    <source>
        <dbReference type="ARBA" id="ARBA00022679"/>
    </source>
</evidence>
<dbReference type="PANTHER" id="PTHR12526:SF640">
    <property type="entry name" value="COLANIC ACID BIOSYNTHESIS GLYCOSYLTRANSFERASE WCAL-RELATED"/>
    <property type="match status" value="1"/>
</dbReference>
<dbReference type="RefSeq" id="WP_262435545.1">
    <property type="nucleotide sequence ID" value="NZ_JACRTF010000001.1"/>
</dbReference>
<evidence type="ECO:0000313" key="5">
    <source>
        <dbReference type="EMBL" id="MBC8594454.1"/>
    </source>
</evidence>
<dbReference type="EMBL" id="JACRTF010000001">
    <property type="protein sequence ID" value="MBC8594454.1"/>
    <property type="molecule type" value="Genomic_DNA"/>
</dbReference>
<keyword evidence="2" id="KW-0328">Glycosyltransferase</keyword>
<keyword evidence="3" id="KW-0808">Transferase</keyword>
<evidence type="ECO:0000256" key="2">
    <source>
        <dbReference type="ARBA" id="ARBA00022676"/>
    </source>
</evidence>
<sequence>MINKKISSKILTVAPHYIKTLGGMSHVIKMYSEIYEDFHFVASTRDGSLLVRILQTIYGLSSYLWFMPQKDIKIVHIHGASKGSFWRKAIFIYLAKIFNKKVIYHIHGGGFKNFYKKHPYCVRHTLNKCDLIIALSENWMTFFKSIITNPENVKIIDNIIPKPIIINNKRAQEYCSFLFMGQINKAKGIYDILEVLRDNKAEYSGKLKCLLGGIGEIEEVQKQIKKFELEDLVFCLGWVSGEKKQMLLAQSDVYLLPSYFEGLPISILEAMSYKLPIIATNVGGIPEIVLNSQNGLLITPGDQQALKESIDKMLLSDLRRKEMGEISYQLSKKHFPNEIEKRLILIYENLLNK</sequence>
<dbReference type="SUPFAM" id="SSF53756">
    <property type="entry name" value="UDP-Glycosyltransferase/glycogen phosphorylase"/>
    <property type="match status" value="1"/>
</dbReference>
<dbReference type="Proteomes" id="UP000651085">
    <property type="component" value="Unassembled WGS sequence"/>
</dbReference>
<comment type="caution">
    <text evidence="5">The sequence shown here is derived from an EMBL/GenBank/DDBJ whole genome shotgun (WGS) entry which is preliminary data.</text>
</comment>
<protein>
    <submittedName>
        <fullName evidence="5">Glycosyltransferase</fullName>
    </submittedName>
</protein>
<dbReference type="Pfam" id="PF00534">
    <property type="entry name" value="Glycos_transf_1"/>
    <property type="match status" value="1"/>
</dbReference>
<name>A0A926F9L1_9BACT</name>
<dbReference type="InterPro" id="IPR001296">
    <property type="entry name" value="Glyco_trans_1"/>
</dbReference>
<gene>
    <name evidence="5" type="ORF">H8744_14655</name>
</gene>
<evidence type="ECO:0000259" key="4">
    <source>
        <dbReference type="Pfam" id="PF00534"/>
    </source>
</evidence>
<dbReference type="Gene3D" id="3.40.50.2000">
    <property type="entry name" value="Glycogen Phosphorylase B"/>
    <property type="match status" value="2"/>
</dbReference>